<evidence type="ECO:0000313" key="1">
    <source>
        <dbReference type="Proteomes" id="UP000887580"/>
    </source>
</evidence>
<dbReference type="Proteomes" id="UP000887580">
    <property type="component" value="Unplaced"/>
</dbReference>
<reference evidence="2" key="1">
    <citation type="submission" date="2022-11" db="UniProtKB">
        <authorList>
            <consortium name="WormBaseParasite"/>
        </authorList>
    </citation>
    <scope>IDENTIFICATION</scope>
</reference>
<protein>
    <submittedName>
        <fullName evidence="2">Uncharacterized protein</fullName>
    </submittedName>
</protein>
<accession>A0AC35F042</accession>
<evidence type="ECO:0000313" key="2">
    <source>
        <dbReference type="WBParaSite" id="PS1159_v2.g12441.t1"/>
    </source>
</evidence>
<organism evidence="1 2">
    <name type="scientific">Panagrolaimus sp. PS1159</name>
    <dbReference type="NCBI Taxonomy" id="55785"/>
    <lineage>
        <taxon>Eukaryota</taxon>
        <taxon>Metazoa</taxon>
        <taxon>Ecdysozoa</taxon>
        <taxon>Nematoda</taxon>
        <taxon>Chromadorea</taxon>
        <taxon>Rhabditida</taxon>
        <taxon>Tylenchina</taxon>
        <taxon>Panagrolaimomorpha</taxon>
        <taxon>Panagrolaimoidea</taxon>
        <taxon>Panagrolaimidae</taxon>
        <taxon>Panagrolaimus</taxon>
    </lineage>
</organism>
<proteinExistence type="predicted"/>
<sequence length="45" mass="5309">YQTLAGLNIDELFAKDDKKPADPPKDKRILKLQKKWVKLMEKILK</sequence>
<name>A0AC35F042_9BILA</name>
<dbReference type="WBParaSite" id="PS1159_v2.g12441.t1">
    <property type="protein sequence ID" value="PS1159_v2.g12441.t1"/>
    <property type="gene ID" value="PS1159_v2.g12441"/>
</dbReference>